<dbReference type="PROSITE" id="PS01358">
    <property type="entry name" value="ZF_RANBP2_1"/>
    <property type="match status" value="1"/>
</dbReference>
<comment type="catalytic activity">
    <reaction evidence="1">
        <text>[E2 ubiquitin-conjugating enzyme]-S-ubiquitinyl-L-cysteine + [acceptor protein]-L-lysine = [E2 ubiquitin-conjugating enzyme]-L-cysteine + [acceptor protein]-N(6)-ubiquitinyl-L-lysine.</text>
        <dbReference type="EC" id="2.3.2.31"/>
    </reaction>
</comment>
<dbReference type="InterPro" id="IPR047558">
    <property type="entry name" value="BRcat_RBR_HOIL1"/>
</dbReference>
<dbReference type="SUPFAM" id="SSF57850">
    <property type="entry name" value="RING/U-box"/>
    <property type="match status" value="3"/>
</dbReference>
<dbReference type="PANTHER" id="PTHR22770:SF13">
    <property type="entry name" value="RING-TYPE DOMAIN-CONTAINING PROTEIN"/>
    <property type="match status" value="1"/>
</dbReference>
<evidence type="ECO:0000256" key="4">
    <source>
        <dbReference type="ARBA" id="ARBA00012251"/>
    </source>
</evidence>
<evidence type="ECO:0000313" key="17">
    <source>
        <dbReference type="Proteomes" id="UP000549394"/>
    </source>
</evidence>
<dbReference type="Gene3D" id="2.30.30.380">
    <property type="entry name" value="Zn-finger domain of Sec23/24"/>
    <property type="match status" value="1"/>
</dbReference>
<dbReference type="OrthoDB" id="261960at2759"/>
<evidence type="ECO:0000259" key="13">
    <source>
        <dbReference type="PROSITE" id="PS50089"/>
    </source>
</evidence>
<dbReference type="EC" id="2.3.2.31" evidence="4"/>
<dbReference type="GO" id="GO:0061630">
    <property type="term" value="F:ubiquitin protein ligase activity"/>
    <property type="evidence" value="ECO:0007669"/>
    <property type="project" value="UniProtKB-EC"/>
</dbReference>
<dbReference type="GO" id="GO:0008270">
    <property type="term" value="F:zinc ion binding"/>
    <property type="evidence" value="ECO:0007669"/>
    <property type="project" value="UniProtKB-KW"/>
</dbReference>
<reference evidence="16 17" key="1">
    <citation type="submission" date="2020-08" db="EMBL/GenBank/DDBJ databases">
        <authorList>
            <person name="Hejnol A."/>
        </authorList>
    </citation>
    <scope>NUCLEOTIDE SEQUENCE [LARGE SCALE GENOMIC DNA]</scope>
</reference>
<keyword evidence="10" id="KW-0833">Ubl conjugation pathway</keyword>
<evidence type="ECO:0000256" key="9">
    <source>
        <dbReference type="ARBA" id="ARBA00022771"/>
    </source>
</evidence>
<evidence type="ECO:0000256" key="8">
    <source>
        <dbReference type="ARBA" id="ARBA00022737"/>
    </source>
</evidence>
<evidence type="ECO:0000313" key="16">
    <source>
        <dbReference type="EMBL" id="CAD5117488.1"/>
    </source>
</evidence>
<evidence type="ECO:0000256" key="3">
    <source>
        <dbReference type="ARBA" id="ARBA00008278"/>
    </source>
</evidence>
<dbReference type="InterPro" id="IPR051628">
    <property type="entry name" value="LUBAC_E3_Ligases"/>
</dbReference>
<keyword evidence="7" id="KW-0479">Metal-binding</keyword>
<evidence type="ECO:0000256" key="1">
    <source>
        <dbReference type="ARBA" id="ARBA00001798"/>
    </source>
</evidence>
<keyword evidence="8" id="KW-0677">Repeat</keyword>
<dbReference type="PANTHER" id="PTHR22770">
    <property type="entry name" value="UBIQUITIN CONJUGATING ENZYME 7 INTERACTING PROTEIN-RELATED"/>
    <property type="match status" value="1"/>
</dbReference>
<dbReference type="InterPro" id="IPR013083">
    <property type="entry name" value="Znf_RING/FYVE/PHD"/>
</dbReference>
<dbReference type="GO" id="GO:0043161">
    <property type="term" value="P:proteasome-mediated ubiquitin-dependent protein catabolic process"/>
    <property type="evidence" value="ECO:0007669"/>
    <property type="project" value="TreeGrafter"/>
</dbReference>
<dbReference type="Gene3D" id="3.30.40.10">
    <property type="entry name" value="Zinc/RING finger domain, C3HC4 (zinc finger)"/>
    <property type="match status" value="1"/>
</dbReference>
<keyword evidence="9 12" id="KW-0863">Zinc-finger</keyword>
<protein>
    <recommendedName>
        <fullName evidence="5">RanBP-type and C3HC4-type zinc finger-containing protein 1</fullName>
        <ecNumber evidence="4">2.3.2.31</ecNumber>
    </recommendedName>
</protein>
<comment type="pathway">
    <text evidence="2">Protein modification; protein ubiquitination.</text>
</comment>
<evidence type="ECO:0000256" key="2">
    <source>
        <dbReference type="ARBA" id="ARBA00004906"/>
    </source>
</evidence>
<dbReference type="CDD" id="cd16633">
    <property type="entry name" value="mRING-HC-C3HC3D_RBR_HOIL1"/>
    <property type="match status" value="1"/>
</dbReference>
<dbReference type="InterPro" id="IPR036443">
    <property type="entry name" value="Znf_RanBP2_sf"/>
</dbReference>
<evidence type="ECO:0000256" key="10">
    <source>
        <dbReference type="ARBA" id="ARBA00022786"/>
    </source>
</evidence>
<evidence type="ECO:0000256" key="5">
    <source>
        <dbReference type="ARBA" id="ARBA00017887"/>
    </source>
</evidence>
<name>A0A7I8VMI4_9ANNE</name>
<evidence type="ECO:0000256" key="11">
    <source>
        <dbReference type="ARBA" id="ARBA00022833"/>
    </source>
</evidence>
<sequence length="516" mass="58823">MEQQINLVQEDLLLNYEHYTSNCQDILERLRDAISNSRLEDAAQYAVYLAKRGLNILMTIEPKPKEDDLNDVETLFPLDIVIESINADGVKIQKNVRPSMTFEDLNINNLISDVLKMLCEYGIFPELQRSNLSDTENLREKYKKYLPHEIEENSAQAAADIDNSISENTEDTIESCVESESSERIGNAKEKKQGWECERCTFNNFPSRPGCQMCTSSRPESYKIPDDYIMSKEEEEWLNEQRIADVVESELQATCSAISDVVRYETFKTYQTAYDSPLVYSNCEFQCPVCFDTIPANEGVCLRECLHELCKECLKQVIQNTLSPEVKCPFRDSEVICNADILHSEIRGLLTEEEYNKFNERSLQVAEARAGDQAFHCKTVDCPGWCEYDDNVNFYFCENCGHNNCLTCKAIHEDQDCKTYQEDLSIKAKNDKDAFETHQQLMNLIKTGDAMKCPNCSIVLSKKAGCDWIKCSMCQTEICWATKGRRWGPGGTGDTTGGCKCGKNGERCHPNCRNCH</sequence>
<dbReference type="InterPro" id="IPR001841">
    <property type="entry name" value="Znf_RING"/>
</dbReference>
<dbReference type="GO" id="GO:0097039">
    <property type="term" value="P:protein linear polyubiquitination"/>
    <property type="evidence" value="ECO:0007669"/>
    <property type="project" value="TreeGrafter"/>
</dbReference>
<dbReference type="AlphaFoldDB" id="A0A7I8VMI4"/>
<dbReference type="PROSITE" id="PS50089">
    <property type="entry name" value="ZF_RING_2"/>
    <property type="match status" value="1"/>
</dbReference>
<proteinExistence type="inferred from homology"/>
<accession>A0A7I8VMI4</accession>
<keyword evidence="11" id="KW-0862">Zinc</keyword>
<dbReference type="Gene3D" id="1.20.120.1750">
    <property type="match status" value="1"/>
</dbReference>
<dbReference type="Proteomes" id="UP000549394">
    <property type="component" value="Unassembled WGS sequence"/>
</dbReference>
<dbReference type="InterPro" id="IPR001876">
    <property type="entry name" value="Znf_RanBP2"/>
</dbReference>
<feature type="domain" description="RING-type" evidence="13">
    <location>
        <begin position="287"/>
        <end position="329"/>
    </location>
</feature>
<dbReference type="PROSITE" id="PS00518">
    <property type="entry name" value="ZF_RING_1"/>
    <property type="match status" value="1"/>
</dbReference>
<dbReference type="CDD" id="cd20345">
    <property type="entry name" value="BRcat_RBR_HOIL1"/>
    <property type="match status" value="1"/>
</dbReference>
<organism evidence="16 17">
    <name type="scientific">Dimorphilus gyrociliatus</name>
    <dbReference type="NCBI Taxonomy" id="2664684"/>
    <lineage>
        <taxon>Eukaryota</taxon>
        <taxon>Metazoa</taxon>
        <taxon>Spiralia</taxon>
        <taxon>Lophotrochozoa</taxon>
        <taxon>Annelida</taxon>
        <taxon>Polychaeta</taxon>
        <taxon>Polychaeta incertae sedis</taxon>
        <taxon>Dinophilidae</taxon>
        <taxon>Dimorphilus</taxon>
    </lineage>
</organism>
<evidence type="ECO:0000256" key="6">
    <source>
        <dbReference type="ARBA" id="ARBA00022679"/>
    </source>
</evidence>
<dbReference type="PROSITE" id="PS50199">
    <property type="entry name" value="ZF_RANBP2_2"/>
    <property type="match status" value="1"/>
</dbReference>
<dbReference type="InterPro" id="IPR018957">
    <property type="entry name" value="Znf_C3HC4_RING-type"/>
</dbReference>
<dbReference type="InterPro" id="IPR044066">
    <property type="entry name" value="TRIAD_supradom"/>
</dbReference>
<dbReference type="Pfam" id="PF00097">
    <property type="entry name" value="zf-C3HC4"/>
    <property type="match status" value="1"/>
</dbReference>
<feature type="domain" description="RanBP2-type" evidence="14">
    <location>
        <begin position="191"/>
        <end position="220"/>
    </location>
</feature>
<evidence type="ECO:0000256" key="7">
    <source>
        <dbReference type="ARBA" id="ARBA00022723"/>
    </source>
</evidence>
<dbReference type="InterPro" id="IPR017907">
    <property type="entry name" value="Znf_RING_CS"/>
</dbReference>
<dbReference type="SMART" id="SM00547">
    <property type="entry name" value="ZnF_RBZ"/>
    <property type="match status" value="1"/>
</dbReference>
<comment type="caution">
    <text evidence="16">The sequence shown here is derived from an EMBL/GenBank/DDBJ whole genome shotgun (WGS) entry which is preliminary data.</text>
</comment>
<dbReference type="FunFam" id="3.30.40.10:FF:000137">
    <property type="entry name" value="RanBP-type and C3HC4-type zinc finger-containing protein 1"/>
    <property type="match status" value="1"/>
</dbReference>
<keyword evidence="17" id="KW-1185">Reference proteome</keyword>
<dbReference type="SMART" id="SM00184">
    <property type="entry name" value="RING"/>
    <property type="match status" value="2"/>
</dbReference>
<dbReference type="GO" id="GO:0043130">
    <property type="term" value="F:ubiquitin binding"/>
    <property type="evidence" value="ECO:0007669"/>
    <property type="project" value="TreeGrafter"/>
</dbReference>
<dbReference type="EMBL" id="CAJFCJ010000007">
    <property type="protein sequence ID" value="CAD5117488.1"/>
    <property type="molecule type" value="Genomic_DNA"/>
</dbReference>
<feature type="domain" description="RING-type" evidence="15">
    <location>
        <begin position="283"/>
        <end position="512"/>
    </location>
</feature>
<evidence type="ECO:0000259" key="15">
    <source>
        <dbReference type="PROSITE" id="PS51873"/>
    </source>
</evidence>
<dbReference type="PROSITE" id="PS51873">
    <property type="entry name" value="TRIAD"/>
    <property type="match status" value="1"/>
</dbReference>
<evidence type="ECO:0000256" key="12">
    <source>
        <dbReference type="PROSITE-ProRule" id="PRU00322"/>
    </source>
</evidence>
<comment type="similarity">
    <text evidence="3">Belongs to the RBR family.</text>
</comment>
<evidence type="ECO:0000259" key="14">
    <source>
        <dbReference type="PROSITE" id="PS50199"/>
    </source>
</evidence>
<dbReference type="GO" id="GO:0071797">
    <property type="term" value="C:LUBAC complex"/>
    <property type="evidence" value="ECO:0007669"/>
    <property type="project" value="TreeGrafter"/>
</dbReference>
<keyword evidence="6" id="KW-0808">Transferase</keyword>
<dbReference type="InterPro" id="IPR047559">
    <property type="entry name" value="HOIL1_RBR_mRING-HC-C3HC3D"/>
</dbReference>
<dbReference type="UniPathway" id="UPA00143"/>
<dbReference type="SUPFAM" id="SSF90209">
    <property type="entry name" value="Ran binding protein zinc finger-like"/>
    <property type="match status" value="1"/>
</dbReference>
<gene>
    <name evidence="16" type="ORF">DGYR_LOCUS6010</name>
</gene>